<dbReference type="PROSITE" id="PS00211">
    <property type="entry name" value="ABC_TRANSPORTER_1"/>
    <property type="match status" value="1"/>
</dbReference>
<keyword evidence="5 7" id="KW-1278">Translocase</keyword>
<name>A0A948WRE0_9FIRM</name>
<evidence type="ECO:0000256" key="1">
    <source>
        <dbReference type="ARBA" id="ARBA00022448"/>
    </source>
</evidence>
<evidence type="ECO:0000256" key="7">
    <source>
        <dbReference type="RuleBase" id="RU364083"/>
    </source>
</evidence>
<dbReference type="InterPro" id="IPR003593">
    <property type="entry name" value="AAA+_ATPase"/>
</dbReference>
<accession>A0A948WRE0</accession>
<dbReference type="PANTHER" id="PTHR42781:SF4">
    <property type="entry name" value="SPERMIDINE_PUTRESCINE IMPORT ATP-BINDING PROTEIN POTA"/>
    <property type="match status" value="1"/>
</dbReference>
<keyword evidence="1 7" id="KW-0813">Transport</keyword>
<keyword evidence="6 7" id="KW-0472">Membrane</keyword>
<evidence type="ECO:0000256" key="4">
    <source>
        <dbReference type="ARBA" id="ARBA00022840"/>
    </source>
</evidence>
<comment type="catalytic activity">
    <reaction evidence="7">
        <text>ATP + H2O + polyamine-[polyamine-binding protein]Side 1 = ADP + phosphate + polyamineSide 2 + [polyamine-binding protein]Side 1.</text>
        <dbReference type="EC" id="7.6.2.11"/>
    </reaction>
</comment>
<dbReference type="Proteomes" id="UP000713596">
    <property type="component" value="Unassembled WGS sequence"/>
</dbReference>
<dbReference type="InterPro" id="IPR017871">
    <property type="entry name" value="ABC_transporter-like_CS"/>
</dbReference>
<dbReference type="InterPro" id="IPR003439">
    <property type="entry name" value="ABC_transporter-like_ATP-bd"/>
</dbReference>
<gene>
    <name evidence="7" type="primary">potA</name>
    <name evidence="9" type="ORF">H9882_05825</name>
</gene>
<keyword evidence="4 7" id="KW-0067">ATP-binding</keyword>
<dbReference type="PROSITE" id="PS50893">
    <property type="entry name" value="ABC_TRANSPORTER_2"/>
    <property type="match status" value="1"/>
</dbReference>
<dbReference type="FunFam" id="3.40.50.300:FF:000133">
    <property type="entry name" value="Spermidine/putrescine import ATP-binding protein PotA"/>
    <property type="match status" value="1"/>
</dbReference>
<dbReference type="SMART" id="SM00382">
    <property type="entry name" value="AAA"/>
    <property type="match status" value="1"/>
</dbReference>
<sequence length="346" mass="38772">MNEIVSLKNIVVGFDGEPVLNGLSLDIHDKEFVTFLGPSGCGKTTTLRVIGGFEQPKSGNVFFNGQDITNLPPYKRQVNTVFQKYALFPHLNVYENVAFGLRLKKMDEKEVRSRVLEMLEVVGLKGFERRSTTNLSGGQQQRVAIARGLVNHPKVLLLDEPLGALDLKLRKEMQLELKRLQQAMDITFIYVTHDQEEALTMSDTVVVMKDGNIQQIGSPIDIYNEPENAFVASFIGESNIIDAIMLRDFCVEFAGNEFTCVDKGFAHNELVQVVVRPEDIQVVPAIQGQLTGVVKDVIFKGVHYEMHVEQAGYEWIIHSTQASQKGELIGMRIGPDEIHIMRRAEG</sequence>
<dbReference type="NCBIfam" id="NF043075">
    <property type="entry name" value="MMSYN1_0197"/>
    <property type="match status" value="1"/>
</dbReference>
<comment type="subunit">
    <text evidence="7">The complex is composed of two ATP-binding proteins (PotA), two transmembrane proteins (PotB and PotC) and a solute-binding protein (PotD).</text>
</comment>
<evidence type="ECO:0000256" key="3">
    <source>
        <dbReference type="ARBA" id="ARBA00022741"/>
    </source>
</evidence>
<dbReference type="InterPro" id="IPR017879">
    <property type="entry name" value="PotA_ATP-bd"/>
</dbReference>
<comment type="caution">
    <text evidence="9">The sequence shown here is derived from an EMBL/GenBank/DDBJ whole genome shotgun (WGS) entry which is preliminary data.</text>
</comment>
<evidence type="ECO:0000259" key="8">
    <source>
        <dbReference type="PROSITE" id="PS50893"/>
    </source>
</evidence>
<dbReference type="CDD" id="cd03300">
    <property type="entry name" value="ABC_PotA_N"/>
    <property type="match status" value="1"/>
</dbReference>
<evidence type="ECO:0000313" key="10">
    <source>
        <dbReference type="Proteomes" id="UP000713596"/>
    </source>
</evidence>
<dbReference type="InterPro" id="IPR008995">
    <property type="entry name" value="Mo/tungstate-bd_C_term_dom"/>
</dbReference>
<dbReference type="EMBL" id="JAHLFP010000047">
    <property type="protein sequence ID" value="MBU3806394.1"/>
    <property type="molecule type" value="Genomic_DNA"/>
</dbReference>
<feature type="domain" description="ABC transporter" evidence="8">
    <location>
        <begin position="5"/>
        <end position="235"/>
    </location>
</feature>
<organism evidence="9 10">
    <name type="scientific">Candidatus Allofournierella pullistercoris</name>
    <dbReference type="NCBI Taxonomy" id="2838597"/>
    <lineage>
        <taxon>Bacteria</taxon>
        <taxon>Bacillati</taxon>
        <taxon>Bacillota</taxon>
        <taxon>Clostridia</taxon>
        <taxon>Eubacteriales</taxon>
        <taxon>Oscillospiraceae</taxon>
        <taxon>Allofournierella</taxon>
    </lineage>
</organism>
<dbReference type="NCBIfam" id="TIGR01187">
    <property type="entry name" value="potA"/>
    <property type="match status" value="1"/>
</dbReference>
<dbReference type="InterPro" id="IPR013611">
    <property type="entry name" value="Transp-assoc_OB_typ2"/>
</dbReference>
<evidence type="ECO:0000313" key="9">
    <source>
        <dbReference type="EMBL" id="MBU3806394.1"/>
    </source>
</evidence>
<dbReference type="GO" id="GO:0016887">
    <property type="term" value="F:ATP hydrolysis activity"/>
    <property type="evidence" value="ECO:0007669"/>
    <property type="project" value="InterPro"/>
</dbReference>
<comment type="function">
    <text evidence="7">Part of the ABC transporter complex PotABCD involved in spermidine/putrescine import. Responsible for energy coupling to the transport system.</text>
</comment>
<reference evidence="9" key="1">
    <citation type="journal article" date="2021" name="PeerJ">
        <title>Extensive microbial diversity within the chicken gut microbiome revealed by metagenomics and culture.</title>
        <authorList>
            <person name="Gilroy R."/>
            <person name="Ravi A."/>
            <person name="Getino M."/>
            <person name="Pursley I."/>
            <person name="Horton D.L."/>
            <person name="Alikhan N.F."/>
            <person name="Baker D."/>
            <person name="Gharbi K."/>
            <person name="Hall N."/>
            <person name="Watson M."/>
            <person name="Adriaenssens E.M."/>
            <person name="Foster-Nyarko E."/>
            <person name="Jarju S."/>
            <person name="Secka A."/>
            <person name="Antonio M."/>
            <person name="Oren A."/>
            <person name="Chaudhuri R.R."/>
            <person name="La Ragione R."/>
            <person name="Hildebrand F."/>
            <person name="Pallen M.J."/>
        </authorList>
    </citation>
    <scope>NUCLEOTIDE SEQUENCE</scope>
    <source>
        <strain evidence="9">B5_2728</strain>
    </source>
</reference>
<dbReference type="PANTHER" id="PTHR42781">
    <property type="entry name" value="SPERMIDINE/PUTRESCINE IMPORT ATP-BINDING PROTEIN POTA"/>
    <property type="match status" value="1"/>
</dbReference>
<dbReference type="Pfam" id="PF00005">
    <property type="entry name" value="ABC_tran"/>
    <property type="match status" value="1"/>
</dbReference>
<evidence type="ECO:0000256" key="6">
    <source>
        <dbReference type="ARBA" id="ARBA00023136"/>
    </source>
</evidence>
<evidence type="ECO:0000256" key="2">
    <source>
        <dbReference type="ARBA" id="ARBA00022475"/>
    </source>
</evidence>
<evidence type="ECO:0000256" key="5">
    <source>
        <dbReference type="ARBA" id="ARBA00022967"/>
    </source>
</evidence>
<keyword evidence="2 7" id="KW-1003">Cell membrane</keyword>
<dbReference type="InterPro" id="IPR050093">
    <property type="entry name" value="ABC_SmlMolc_Importer"/>
</dbReference>
<dbReference type="GO" id="GO:0005524">
    <property type="term" value="F:ATP binding"/>
    <property type="evidence" value="ECO:0007669"/>
    <property type="project" value="UniProtKB-KW"/>
</dbReference>
<reference evidence="9" key="2">
    <citation type="submission" date="2021-04" db="EMBL/GenBank/DDBJ databases">
        <authorList>
            <person name="Gilroy R."/>
        </authorList>
    </citation>
    <scope>NUCLEOTIDE SEQUENCE</scope>
    <source>
        <strain evidence="9">B5_2728</strain>
    </source>
</reference>
<dbReference type="Gene3D" id="2.40.50.100">
    <property type="match status" value="1"/>
</dbReference>
<dbReference type="SUPFAM" id="SSF50331">
    <property type="entry name" value="MOP-like"/>
    <property type="match status" value="1"/>
</dbReference>
<dbReference type="InterPro" id="IPR005893">
    <property type="entry name" value="PotA-like"/>
</dbReference>
<protein>
    <recommendedName>
        <fullName evidence="7">Spermidine/putrescine import ATP-binding protein PotA</fullName>
        <ecNumber evidence="7">7.6.2.11</ecNumber>
    </recommendedName>
</protein>
<dbReference type="Pfam" id="PF08402">
    <property type="entry name" value="TOBE_2"/>
    <property type="match status" value="1"/>
</dbReference>
<dbReference type="EC" id="7.6.2.11" evidence="7"/>
<keyword evidence="3 7" id="KW-0547">Nucleotide-binding</keyword>
<dbReference type="GO" id="GO:0015594">
    <property type="term" value="F:ABC-type putrescine transporter activity"/>
    <property type="evidence" value="ECO:0007669"/>
    <property type="project" value="InterPro"/>
</dbReference>
<comment type="similarity">
    <text evidence="7">Belongs to the ABC transporter superfamily. Spermidine/putrescine importer (TC 3.A.1.11.1) family.</text>
</comment>
<dbReference type="InterPro" id="IPR027417">
    <property type="entry name" value="P-loop_NTPase"/>
</dbReference>
<dbReference type="SUPFAM" id="SSF52540">
    <property type="entry name" value="P-loop containing nucleoside triphosphate hydrolases"/>
    <property type="match status" value="1"/>
</dbReference>
<dbReference type="Gene3D" id="3.40.50.300">
    <property type="entry name" value="P-loop containing nucleotide triphosphate hydrolases"/>
    <property type="match status" value="1"/>
</dbReference>
<dbReference type="AlphaFoldDB" id="A0A948WRE0"/>
<proteinExistence type="inferred from homology"/>
<dbReference type="GO" id="GO:0043190">
    <property type="term" value="C:ATP-binding cassette (ABC) transporter complex"/>
    <property type="evidence" value="ECO:0007669"/>
    <property type="project" value="InterPro"/>
</dbReference>